<dbReference type="KEGG" id="kdj:28967633"/>
<evidence type="ECO:0000313" key="2">
    <source>
        <dbReference type="EMBL" id="WWC61335.1"/>
    </source>
</evidence>
<reference evidence="2" key="2">
    <citation type="submission" date="2013-07" db="EMBL/GenBank/DDBJ databases">
        <authorList>
            <consortium name="The Broad Institute Genome Sequencing Platform"/>
            <person name="Cuomo C."/>
            <person name="Litvintseva A."/>
            <person name="Chen Y."/>
            <person name="Heitman J."/>
            <person name="Sun S."/>
            <person name="Springer D."/>
            <person name="Dromer F."/>
            <person name="Young S.K."/>
            <person name="Zeng Q."/>
            <person name="Gargeya S."/>
            <person name="Fitzgerald M."/>
            <person name="Abouelleil A."/>
            <person name="Alvarado L."/>
            <person name="Berlin A.M."/>
            <person name="Chapman S.B."/>
            <person name="Dewar J."/>
            <person name="Goldberg J."/>
            <person name="Griggs A."/>
            <person name="Gujja S."/>
            <person name="Hansen M."/>
            <person name="Howarth C."/>
            <person name="Imamovic A."/>
            <person name="Larimer J."/>
            <person name="McCowan C."/>
            <person name="Murphy C."/>
            <person name="Pearson M."/>
            <person name="Priest M."/>
            <person name="Roberts A."/>
            <person name="Saif S."/>
            <person name="Shea T."/>
            <person name="Sykes S."/>
            <person name="Wortman J."/>
            <person name="Nusbaum C."/>
            <person name="Birren B."/>
        </authorList>
    </citation>
    <scope>NUCLEOTIDE SEQUENCE</scope>
    <source>
        <strain evidence="2">CBS 10117</strain>
    </source>
</reference>
<organism evidence="1">
    <name type="scientific">Kwoniella dejecticola CBS 10117</name>
    <dbReference type="NCBI Taxonomy" id="1296121"/>
    <lineage>
        <taxon>Eukaryota</taxon>
        <taxon>Fungi</taxon>
        <taxon>Dikarya</taxon>
        <taxon>Basidiomycota</taxon>
        <taxon>Agaricomycotina</taxon>
        <taxon>Tremellomycetes</taxon>
        <taxon>Tremellales</taxon>
        <taxon>Cryptococcaceae</taxon>
        <taxon>Kwoniella</taxon>
    </lineage>
</organism>
<reference evidence="1" key="1">
    <citation type="submission" date="2013-07" db="EMBL/GenBank/DDBJ databases">
        <title>The Genome Sequence of Cryptococcus dejecticola CBS10117.</title>
        <authorList>
            <consortium name="The Broad Institute Genome Sequencing Platform"/>
            <person name="Cuomo C."/>
            <person name="Litvintseva A."/>
            <person name="Chen Y."/>
            <person name="Heitman J."/>
            <person name="Sun S."/>
            <person name="Springer D."/>
            <person name="Dromer F."/>
            <person name="Young S.K."/>
            <person name="Zeng Q."/>
            <person name="Gargeya S."/>
            <person name="Fitzgerald M."/>
            <person name="Abouelleil A."/>
            <person name="Alvarado L."/>
            <person name="Berlin A.M."/>
            <person name="Chapman S.B."/>
            <person name="Dewar J."/>
            <person name="Goldberg J."/>
            <person name="Griggs A."/>
            <person name="Gujja S."/>
            <person name="Hansen M."/>
            <person name="Howarth C."/>
            <person name="Imamovic A."/>
            <person name="Larimer J."/>
            <person name="McCowan C."/>
            <person name="Murphy C."/>
            <person name="Pearson M."/>
            <person name="Priest M."/>
            <person name="Roberts A."/>
            <person name="Saif S."/>
            <person name="Shea T."/>
            <person name="Sykes S."/>
            <person name="Wortman J."/>
            <person name="Nusbaum C."/>
            <person name="Birren B."/>
        </authorList>
    </citation>
    <scope>NUCLEOTIDE SEQUENCE [LARGE SCALE GENOMIC DNA]</scope>
    <source>
        <strain evidence="1">CBS 10117</strain>
    </source>
</reference>
<reference evidence="2" key="3">
    <citation type="submission" date="2024-02" db="EMBL/GenBank/DDBJ databases">
        <title>Comparative genomics of Cryptococcus and Kwoniella reveals pathogenesis evolution and contrasting modes of karyotype evolution via chromosome fusion or intercentromeric recombination.</title>
        <authorList>
            <person name="Coelho M.A."/>
            <person name="David-Palma M."/>
            <person name="Shea T."/>
            <person name="Bowers K."/>
            <person name="McGinley-Smith S."/>
            <person name="Mohammad A.W."/>
            <person name="Gnirke A."/>
            <person name="Yurkov A.M."/>
            <person name="Nowrousian M."/>
            <person name="Sun S."/>
            <person name="Cuomo C.A."/>
            <person name="Heitman J."/>
        </authorList>
    </citation>
    <scope>NUCLEOTIDE SEQUENCE</scope>
    <source>
        <strain evidence="2">CBS 10117</strain>
    </source>
</reference>
<dbReference type="EMBL" id="CP144533">
    <property type="protein sequence ID" value="WWC61335.1"/>
    <property type="molecule type" value="Genomic_DNA"/>
</dbReference>
<dbReference type="VEuPathDB" id="FungiDB:I303_03934"/>
<dbReference type="EMBL" id="KI894030">
    <property type="protein sequence ID" value="OBR86214.1"/>
    <property type="molecule type" value="Genomic_DNA"/>
</dbReference>
<evidence type="ECO:0000313" key="1">
    <source>
        <dbReference type="EMBL" id="OBR86214.1"/>
    </source>
</evidence>
<proteinExistence type="predicted"/>
<name>A0A1A6A830_9TREE</name>
<evidence type="ECO:0000313" key="3">
    <source>
        <dbReference type="Proteomes" id="UP000078595"/>
    </source>
</evidence>
<sequence>MLGAEVNINAVDLPDDLWLAIFTFLLRPAPKAGSICGREGFHQQDLTAVMRVSVPPNATFAIKSLRHVRSLTFTHRDTATDLQTRLYSDDTGIETGQHPMQWVEDNAVTIENDEEACAEVARNLDRPEVQSLLTGI</sequence>
<dbReference type="RefSeq" id="XP_018264056.1">
    <property type="nucleotide sequence ID" value="XM_018407248.1"/>
</dbReference>
<protein>
    <submittedName>
        <fullName evidence="1">Uncharacterized protein</fullName>
    </submittedName>
</protein>
<dbReference type="AlphaFoldDB" id="A0A1A6A830"/>
<accession>A0A1A6A830</accession>
<dbReference type="GeneID" id="28967633"/>
<gene>
    <name evidence="1" type="ORF">I303_03934</name>
    <name evidence="2" type="ORF">I303_103916</name>
</gene>
<dbReference type="Proteomes" id="UP000078595">
    <property type="component" value="Chromosome 4"/>
</dbReference>
<keyword evidence="3" id="KW-1185">Reference proteome</keyword>